<evidence type="ECO:0000313" key="1">
    <source>
        <dbReference type="EMBL" id="KAI6080355.1"/>
    </source>
</evidence>
<gene>
    <name evidence="1" type="ORF">F4821DRAFT_63773</name>
</gene>
<keyword evidence="2" id="KW-1185">Reference proteome</keyword>
<comment type="caution">
    <text evidence="1">The sequence shown here is derived from an EMBL/GenBank/DDBJ whole genome shotgun (WGS) entry which is preliminary data.</text>
</comment>
<proteinExistence type="predicted"/>
<organism evidence="1 2">
    <name type="scientific">Hypoxylon rubiginosum</name>
    <dbReference type="NCBI Taxonomy" id="110542"/>
    <lineage>
        <taxon>Eukaryota</taxon>
        <taxon>Fungi</taxon>
        <taxon>Dikarya</taxon>
        <taxon>Ascomycota</taxon>
        <taxon>Pezizomycotina</taxon>
        <taxon>Sordariomycetes</taxon>
        <taxon>Xylariomycetidae</taxon>
        <taxon>Xylariales</taxon>
        <taxon>Hypoxylaceae</taxon>
        <taxon>Hypoxylon</taxon>
    </lineage>
</organism>
<dbReference type="Proteomes" id="UP001497680">
    <property type="component" value="Unassembled WGS sequence"/>
</dbReference>
<dbReference type="EMBL" id="MU394451">
    <property type="protein sequence ID" value="KAI6080355.1"/>
    <property type="molecule type" value="Genomic_DNA"/>
</dbReference>
<reference evidence="1 2" key="1">
    <citation type="journal article" date="2022" name="New Phytol.">
        <title>Ecological generalism drives hyperdiversity of secondary metabolite gene clusters in xylarialean endophytes.</title>
        <authorList>
            <person name="Franco M.E.E."/>
            <person name="Wisecaver J.H."/>
            <person name="Arnold A.E."/>
            <person name="Ju Y.M."/>
            <person name="Slot J.C."/>
            <person name="Ahrendt S."/>
            <person name="Moore L.P."/>
            <person name="Eastman K.E."/>
            <person name="Scott K."/>
            <person name="Konkel Z."/>
            <person name="Mondo S.J."/>
            <person name="Kuo A."/>
            <person name="Hayes R.D."/>
            <person name="Haridas S."/>
            <person name="Andreopoulos B."/>
            <person name="Riley R."/>
            <person name="LaButti K."/>
            <person name="Pangilinan J."/>
            <person name="Lipzen A."/>
            <person name="Amirebrahimi M."/>
            <person name="Yan J."/>
            <person name="Adam C."/>
            <person name="Keymanesh K."/>
            <person name="Ng V."/>
            <person name="Louie K."/>
            <person name="Northen T."/>
            <person name="Drula E."/>
            <person name="Henrissat B."/>
            <person name="Hsieh H.M."/>
            <person name="Youens-Clark K."/>
            <person name="Lutzoni F."/>
            <person name="Miadlikowska J."/>
            <person name="Eastwood D.C."/>
            <person name="Hamelin R.C."/>
            <person name="Grigoriev I.V."/>
            <person name="U'Ren J.M."/>
        </authorList>
    </citation>
    <scope>NUCLEOTIDE SEQUENCE [LARGE SCALE GENOMIC DNA]</scope>
    <source>
        <strain evidence="1 2">ER1909</strain>
    </source>
</reference>
<protein>
    <submittedName>
        <fullName evidence="1">Uncharacterized protein</fullName>
    </submittedName>
</protein>
<name>A0ACC0CIY6_9PEZI</name>
<evidence type="ECO:0000313" key="2">
    <source>
        <dbReference type="Proteomes" id="UP001497680"/>
    </source>
</evidence>
<accession>A0ACC0CIY6</accession>
<sequence length="300" mass="32718">MGLNPSLQRRDTFDDVPHLKARPHPNPLGSHPPLTKEGMLHRQKLRAEWPCPEPMPPNFDPSLLKAIKNTFADSELQNKLVKQYTEASRAETARGEVGRHAKRSHGLDTRRRLEDEDDDDDDDLYENAHLFMQTPNSSGKSVSDAVSITDSLKSDELDGYESEVTIGTASRASIKRVSLHSMSGTSRTSTAATAPATALVPTPIPALTRNFHGLSIRIPTETRVPSLPLDSPRIGSGSRPPLSRSALASFGSPCPRGSYRGRSHTVTLSGYPRAEGYFPYESMSDVADMGVQMSGENACV</sequence>